<feature type="signal peptide" evidence="1">
    <location>
        <begin position="1"/>
        <end position="26"/>
    </location>
</feature>
<evidence type="ECO:0000313" key="2">
    <source>
        <dbReference type="EMBL" id="MBA9076814.1"/>
    </source>
</evidence>
<keyword evidence="1" id="KW-0732">Signal</keyword>
<dbReference type="EMBL" id="JACJIQ010000005">
    <property type="protein sequence ID" value="MBA9076814.1"/>
    <property type="molecule type" value="Genomic_DNA"/>
</dbReference>
<feature type="chain" id="PRO_5032678046" evidence="1">
    <location>
        <begin position="27"/>
        <end position="510"/>
    </location>
</feature>
<comment type="caution">
    <text evidence="2">The sequence shown here is derived from an EMBL/GenBank/DDBJ whole genome shotgun (WGS) entry which is preliminary data.</text>
</comment>
<dbReference type="Proteomes" id="UP000563094">
    <property type="component" value="Unassembled WGS sequence"/>
</dbReference>
<organism evidence="2 3">
    <name type="scientific">Rufibacter quisquiliarum</name>
    <dbReference type="NCBI Taxonomy" id="1549639"/>
    <lineage>
        <taxon>Bacteria</taxon>
        <taxon>Pseudomonadati</taxon>
        <taxon>Bacteroidota</taxon>
        <taxon>Cytophagia</taxon>
        <taxon>Cytophagales</taxon>
        <taxon>Hymenobacteraceae</taxon>
        <taxon>Rufibacter</taxon>
    </lineage>
</organism>
<sequence>MSLLIRSITKWSLFLACWSICLSSQAQKKHKEKEKPAAPAQTFRAELKSDSYEEDHLVQPLPDSTLLVITTKRSTWFSKEDFVLTKFSKRLEQVWSTKHEQLNGTSLEYVTADQQNIYLLFSTRELKKLMLYKVDPATGAAFYSEHKLPTAYIDLRDMKALDGQFFLYGLEHMKLNMLHLNPAEEEIRLLPAVFGTEDDLGEFRVDTLTKTVEFVVGETNGWRSRVQTKRMTSLGEVVGTYFLQPRDIDNNLQPARLTPGDTLSKLLIGTFGYRTTIFSKGLFTGDLAGNLKYYEFSQLKHFFEYTTPGRQKRLREKFAKREAKGKPMILRYRLLLHPLMPHPQGYALVGEIYYPQYNNNGYTSPGPSDFGNGPFTRRVSEGFRFSHAIACVFDRQGNLIWDNAFKLQNKTYPVLAPTIEAGVMPNGHIAMVYPEDEFLRFKTLQPNVSLSNEEKVEVRLQEETDKKVTSNNEGIVHWYGGNFVAFGFQRIRPAAGDARTVFYLQNVVFE</sequence>
<name>A0A839GB97_9BACT</name>
<keyword evidence="3" id="KW-1185">Reference proteome</keyword>
<gene>
    <name evidence="2" type="ORF">FHS90_001522</name>
</gene>
<dbReference type="RefSeq" id="WP_182512538.1">
    <property type="nucleotide sequence ID" value="NZ_JACJIQ010000005.1"/>
</dbReference>
<evidence type="ECO:0000256" key="1">
    <source>
        <dbReference type="SAM" id="SignalP"/>
    </source>
</evidence>
<evidence type="ECO:0000313" key="3">
    <source>
        <dbReference type="Proteomes" id="UP000563094"/>
    </source>
</evidence>
<proteinExistence type="predicted"/>
<protein>
    <submittedName>
        <fullName evidence="2">Uncharacterized protein</fullName>
    </submittedName>
</protein>
<accession>A0A839GB97</accession>
<reference evidence="2 3" key="1">
    <citation type="submission" date="2020-08" db="EMBL/GenBank/DDBJ databases">
        <title>Genomic Encyclopedia of Type Strains, Phase IV (KMG-IV): sequencing the most valuable type-strain genomes for metagenomic binning, comparative biology and taxonomic classification.</title>
        <authorList>
            <person name="Goeker M."/>
        </authorList>
    </citation>
    <scope>NUCLEOTIDE SEQUENCE [LARGE SCALE GENOMIC DNA]</scope>
    <source>
        <strain evidence="2 3">DSM 29854</strain>
    </source>
</reference>
<dbReference type="AlphaFoldDB" id="A0A839GB97"/>